<organism evidence="9 10">
    <name type="scientific">Candidatus Cerribacteria bacterium 'Amazon FNV 2010 28 9'</name>
    <dbReference type="NCBI Taxonomy" id="2081795"/>
    <lineage>
        <taxon>Bacteria</taxon>
        <taxon>Candidatus Cerribacteria</taxon>
    </lineage>
</organism>
<evidence type="ECO:0000313" key="9">
    <source>
        <dbReference type="EMBL" id="PWU24187.1"/>
    </source>
</evidence>
<feature type="zinc finger region" description="C4-type" evidence="7">
    <location>
        <begin position="57"/>
        <end position="72"/>
    </location>
</feature>
<keyword evidence="2 7" id="KW-0227">DNA damage</keyword>
<dbReference type="InterPro" id="IPR034137">
    <property type="entry name" value="TOPRIM_RecR"/>
</dbReference>
<dbReference type="GO" id="GO:0003677">
    <property type="term" value="F:DNA binding"/>
    <property type="evidence" value="ECO:0007669"/>
    <property type="project" value="UniProtKB-UniRule"/>
</dbReference>
<dbReference type="Gene3D" id="6.10.250.240">
    <property type="match status" value="1"/>
</dbReference>
<dbReference type="PANTHER" id="PTHR30446:SF0">
    <property type="entry name" value="RECOMBINATION PROTEIN RECR"/>
    <property type="match status" value="1"/>
</dbReference>
<gene>
    <name evidence="7" type="primary">recR</name>
    <name evidence="9" type="ORF">C5B42_00395</name>
</gene>
<keyword evidence="1 7" id="KW-0479">Metal-binding</keyword>
<dbReference type="Pfam" id="PF13662">
    <property type="entry name" value="Toprim_4"/>
    <property type="match status" value="1"/>
</dbReference>
<dbReference type="InterPro" id="IPR015967">
    <property type="entry name" value="Rcmb_RecR_Znf"/>
</dbReference>
<dbReference type="InterPro" id="IPR000093">
    <property type="entry name" value="DNA_Rcmb_RecR"/>
</dbReference>
<keyword evidence="5 7" id="KW-0233">DNA recombination</keyword>
<dbReference type="SMART" id="SM00493">
    <property type="entry name" value="TOPRIM"/>
    <property type="match status" value="1"/>
</dbReference>
<dbReference type="Gene3D" id="3.30.60.80">
    <property type="match status" value="1"/>
</dbReference>
<name>A0A317JUB3_9BACT</name>
<dbReference type="NCBIfam" id="TIGR00615">
    <property type="entry name" value="recR"/>
    <property type="match status" value="1"/>
</dbReference>
<dbReference type="GO" id="GO:0008270">
    <property type="term" value="F:zinc ion binding"/>
    <property type="evidence" value="ECO:0007669"/>
    <property type="project" value="UniProtKB-KW"/>
</dbReference>
<dbReference type="Gene3D" id="1.10.8.420">
    <property type="entry name" value="RecR Domain 1"/>
    <property type="match status" value="1"/>
</dbReference>
<dbReference type="InterPro" id="IPR023627">
    <property type="entry name" value="Rcmb_RecR"/>
</dbReference>
<dbReference type="GO" id="GO:0006281">
    <property type="term" value="P:DNA repair"/>
    <property type="evidence" value="ECO:0007669"/>
    <property type="project" value="UniProtKB-UniRule"/>
</dbReference>
<dbReference type="Gene3D" id="3.40.1360.10">
    <property type="match status" value="1"/>
</dbReference>
<dbReference type="Pfam" id="PF21175">
    <property type="entry name" value="RecR_C"/>
    <property type="match status" value="1"/>
</dbReference>
<dbReference type="Pfam" id="PF21176">
    <property type="entry name" value="RecR_HhH"/>
    <property type="match status" value="1"/>
</dbReference>
<dbReference type="SUPFAM" id="SSF111304">
    <property type="entry name" value="Recombination protein RecR"/>
    <property type="match status" value="1"/>
</dbReference>
<comment type="caution">
    <text evidence="9">The sequence shown here is derived from an EMBL/GenBank/DDBJ whole genome shotgun (WGS) entry which is preliminary data.</text>
</comment>
<dbReference type="PANTHER" id="PTHR30446">
    <property type="entry name" value="RECOMBINATION PROTEIN RECR"/>
    <property type="match status" value="1"/>
</dbReference>
<evidence type="ECO:0000256" key="1">
    <source>
        <dbReference type="ARBA" id="ARBA00022723"/>
    </source>
</evidence>
<dbReference type="PROSITE" id="PS50880">
    <property type="entry name" value="TOPRIM"/>
    <property type="match status" value="1"/>
</dbReference>
<reference evidence="9 10" key="1">
    <citation type="submission" date="2018-02" db="EMBL/GenBank/DDBJ databases">
        <title>Genomic Reconstructions from Amazon Rainforest and Pasture Soil Reveal Novel Insights into the Physiology of Candidate Phyla in Tropical Sites.</title>
        <authorList>
            <person name="Kroeger M.E."/>
            <person name="Delmont T."/>
            <person name="Eren A.M."/>
            <person name="Guo J."/>
            <person name="Meyer K.M."/>
            <person name="Khan K."/>
            <person name="Rodrigues J.L.M."/>
            <person name="Bohannan B.J.M."/>
            <person name="Tringe S."/>
            <person name="Borges C.D."/>
            <person name="Tiedje J."/>
            <person name="Tsai S.M."/>
            <person name="Nusslein K."/>
        </authorList>
    </citation>
    <scope>NUCLEOTIDE SEQUENCE [LARGE SCALE GENOMIC DNA]</scope>
    <source>
        <strain evidence="9">Amazon FNV 2010 28 9</strain>
    </source>
</reference>
<dbReference type="CDD" id="cd01025">
    <property type="entry name" value="TOPRIM_recR"/>
    <property type="match status" value="1"/>
</dbReference>
<evidence type="ECO:0000256" key="6">
    <source>
        <dbReference type="ARBA" id="ARBA00023204"/>
    </source>
</evidence>
<evidence type="ECO:0000313" key="10">
    <source>
        <dbReference type="Proteomes" id="UP000246104"/>
    </source>
</evidence>
<dbReference type="InterPro" id="IPR006171">
    <property type="entry name" value="TOPRIM_dom"/>
</dbReference>
<dbReference type="AlphaFoldDB" id="A0A317JUB3"/>
<feature type="domain" description="Toprim" evidence="8">
    <location>
        <begin position="80"/>
        <end position="175"/>
    </location>
</feature>
<dbReference type="Proteomes" id="UP000246104">
    <property type="component" value="Unassembled WGS sequence"/>
</dbReference>
<evidence type="ECO:0000256" key="7">
    <source>
        <dbReference type="HAMAP-Rule" id="MF_00017"/>
    </source>
</evidence>
<proteinExistence type="inferred from homology"/>
<keyword evidence="4 7" id="KW-0862">Zinc</keyword>
<evidence type="ECO:0000259" key="8">
    <source>
        <dbReference type="PROSITE" id="PS50880"/>
    </source>
</evidence>
<evidence type="ECO:0000256" key="3">
    <source>
        <dbReference type="ARBA" id="ARBA00022771"/>
    </source>
</evidence>
<dbReference type="HAMAP" id="MF_00017">
    <property type="entry name" value="RecR"/>
    <property type="match status" value="1"/>
</dbReference>
<dbReference type="Pfam" id="PF02132">
    <property type="entry name" value="RecR_ZnF"/>
    <property type="match status" value="1"/>
</dbReference>
<keyword evidence="3 7" id="KW-0863">Zinc-finger</keyword>
<evidence type="ECO:0000256" key="2">
    <source>
        <dbReference type="ARBA" id="ARBA00022763"/>
    </source>
</evidence>
<accession>A0A317JUB3</accession>
<dbReference type="GO" id="GO:0006310">
    <property type="term" value="P:DNA recombination"/>
    <property type="evidence" value="ECO:0007669"/>
    <property type="project" value="UniProtKB-UniRule"/>
</dbReference>
<evidence type="ECO:0000256" key="4">
    <source>
        <dbReference type="ARBA" id="ARBA00022833"/>
    </source>
</evidence>
<comment type="function">
    <text evidence="7">May play a role in DNA repair. It seems to be involved in an RecBC-independent recombinational process of DNA repair. It may act with RecF and RecO.</text>
</comment>
<protein>
    <recommendedName>
        <fullName evidence="7">Recombination protein RecR</fullName>
    </recommendedName>
</protein>
<dbReference type="EMBL" id="PSRQ01000008">
    <property type="protein sequence ID" value="PWU24187.1"/>
    <property type="molecule type" value="Genomic_DNA"/>
</dbReference>
<keyword evidence="6 7" id="KW-0234">DNA repair</keyword>
<comment type="similarity">
    <text evidence="7">Belongs to the RecR family.</text>
</comment>
<sequence length="198" mass="21972">MRLPRSVRATIEQFEKLPGIGPKSAQRLAFYLLHNPQSELDHFADVLINLKKQTKICSQCHHIGESDPCEICADETRDGSIICVVEQPLDVLAIERSDTYQGVYHVLHGAISPLNNIGPDQLYLRDIMKRLEGVRELILATNPTMEGEATALYITQMVRDAGKELTITRIGHGLPIGADIEYADGVTVARAIEGRRAM</sequence>
<evidence type="ECO:0000256" key="5">
    <source>
        <dbReference type="ARBA" id="ARBA00023172"/>
    </source>
</evidence>